<dbReference type="EMBL" id="CP119325">
    <property type="protein sequence ID" value="WEK29993.1"/>
    <property type="molecule type" value="Genomic_DNA"/>
</dbReference>
<feature type="compositionally biased region" description="Polar residues" evidence="1">
    <location>
        <begin position="256"/>
        <end position="275"/>
    </location>
</feature>
<dbReference type="Proteomes" id="UP001216329">
    <property type="component" value="Chromosome"/>
</dbReference>
<protein>
    <submittedName>
        <fullName evidence="2">RHS repeat-associated core domain-containing protein</fullName>
    </submittedName>
</protein>
<feature type="region of interest" description="Disordered" evidence="1">
    <location>
        <begin position="255"/>
        <end position="277"/>
    </location>
</feature>
<reference evidence="2" key="1">
    <citation type="submission" date="2023-03" db="EMBL/GenBank/DDBJ databases">
        <title>Andean soil-derived lignocellulolytic bacterial consortium as a source of novel taxa and putative plastic-active enzymes.</title>
        <authorList>
            <person name="Diaz-Garcia L."/>
            <person name="Chuvochina M."/>
            <person name="Feuerriegel G."/>
            <person name="Bunk B."/>
            <person name="Sproer C."/>
            <person name="Streit W.R."/>
            <person name="Rodriguez L.M."/>
            <person name="Overmann J."/>
            <person name="Jimenez D.J."/>
        </authorList>
    </citation>
    <scope>NUCLEOTIDE SEQUENCE</scope>
    <source>
        <strain evidence="2">MAG 876</strain>
    </source>
</reference>
<dbReference type="AlphaFoldDB" id="A0AAJ5WGE3"/>
<organism evidence="2 3">
    <name type="scientific">Candidatus Pseudomonas phytovorans</name>
    <dbReference type="NCBI Taxonomy" id="3121377"/>
    <lineage>
        <taxon>Bacteria</taxon>
        <taxon>Pseudomonadati</taxon>
        <taxon>Pseudomonadota</taxon>
        <taxon>Gammaproteobacteria</taxon>
        <taxon>Pseudomonadales</taxon>
        <taxon>Pseudomonadaceae</taxon>
        <taxon>Pseudomonas</taxon>
    </lineage>
</organism>
<evidence type="ECO:0000256" key="1">
    <source>
        <dbReference type="SAM" id="MobiDB-lite"/>
    </source>
</evidence>
<proteinExistence type="predicted"/>
<gene>
    <name evidence="2" type="ORF">P0Y58_24405</name>
</gene>
<name>A0AAJ5WGE3_9PSED</name>
<accession>A0AAJ5WGE3</accession>
<sequence>MSTQTLKLFYKGRKLSTVHTSSAHYTVVSANNQNLCETNSQTTQTQFLATDAQASTVTAHTGSQTDIAYSPYGDDSSPAAHQILSRFTGQTWLPSAIGYLLGNGHRLYNAELMRFFSADRLSPFGQGGLNAYAYCGNDPINRTDPSGRSFIKRLTRKYSYDVLAPRLKFADPSFSANEYKALGKSLIKRNNRTDKLMKTKVSGMSAWGQGVLENRYKYNNEYTEYLQLTENPQTGRFTYPEENLREIQRSHGIFIPSSNQAPHTQPQSPRASQESRQIEADLDGLLARLLLIRDDSATEALNSGLNFDLGLD</sequence>
<dbReference type="NCBIfam" id="TIGR03696">
    <property type="entry name" value="Rhs_assc_core"/>
    <property type="match status" value="1"/>
</dbReference>
<evidence type="ECO:0000313" key="2">
    <source>
        <dbReference type="EMBL" id="WEK29993.1"/>
    </source>
</evidence>
<dbReference type="Gene3D" id="2.180.10.10">
    <property type="entry name" value="RHS repeat-associated core"/>
    <property type="match status" value="1"/>
</dbReference>
<dbReference type="InterPro" id="IPR022385">
    <property type="entry name" value="Rhs_assc_core"/>
</dbReference>
<evidence type="ECO:0000313" key="3">
    <source>
        <dbReference type="Proteomes" id="UP001216329"/>
    </source>
</evidence>